<dbReference type="AlphaFoldDB" id="A0A5C8ZZD8"/>
<dbReference type="InterPro" id="IPR003959">
    <property type="entry name" value="ATPase_AAA_core"/>
</dbReference>
<organism evidence="2 3">
    <name type="scientific">Parahaliea maris</name>
    <dbReference type="NCBI Taxonomy" id="2716870"/>
    <lineage>
        <taxon>Bacteria</taxon>
        <taxon>Pseudomonadati</taxon>
        <taxon>Pseudomonadota</taxon>
        <taxon>Gammaproteobacteria</taxon>
        <taxon>Cellvibrionales</taxon>
        <taxon>Halieaceae</taxon>
        <taxon>Parahaliea</taxon>
    </lineage>
</organism>
<dbReference type="PANTHER" id="PTHR43581:SF2">
    <property type="entry name" value="EXCINUCLEASE ATPASE SUBUNIT"/>
    <property type="match status" value="1"/>
</dbReference>
<sequence length="541" mass="60659">MRKITSLEIESFKGIGRRVQYDLKPINLFFGQNSAGKSTVLHALNYLNDILNLHAINADGTSLGGGSINLGGFEQFVHQHNLDWSVGLGLKLDLSSVDLVETKAAEVFRERFEARNANAREIGSFDLALITSEINSADFSLEVSWSSLRERPYVSHFNLGLNGDHFVSIHASSDLRRVEITKLLLNHSACLVDNPFVEGGLYELFGGVIEERYLESNGTCLIGLEDAENALPFHKQPLKLADIWSVEDGEGVDSKAEFRALLSTLILGVLETAADELSELKYLGPIREIPPRGYRPRKATEYDWANGLAAWDTLFHEEEHLLNEINRWMHDDSGEFGLKTGYSVEIEEYKKVALASRVMSLIQSGRVEESVLDELDMLLDEVPVEKQVFLRDERRGIEVNPEDVGVGISQLLPVIVGALSERLRIFSIEQPELHIHPRLQAELGDLFIQAALLRDKTFLIETHSEHLMLRILRRIREAGGGEVSGTISGIRDFVLPEDINVVYVDCVQGETRLIPMGIDGDGEFIDRWPHGFFGERAEELF</sequence>
<dbReference type="RefSeq" id="WP_148068760.1">
    <property type="nucleotide sequence ID" value="NZ_VRZA01000004.1"/>
</dbReference>
<evidence type="ECO:0000313" key="3">
    <source>
        <dbReference type="Proteomes" id="UP000321039"/>
    </source>
</evidence>
<keyword evidence="3" id="KW-1185">Reference proteome</keyword>
<dbReference type="PANTHER" id="PTHR43581">
    <property type="entry name" value="ATP/GTP PHOSPHATASE"/>
    <property type="match status" value="1"/>
</dbReference>
<protein>
    <submittedName>
        <fullName evidence="2">AAA family ATPase</fullName>
    </submittedName>
</protein>
<accession>A0A5C8ZZD8</accession>
<proteinExistence type="predicted"/>
<dbReference type="Pfam" id="PF13304">
    <property type="entry name" value="AAA_21"/>
    <property type="match status" value="1"/>
</dbReference>
<evidence type="ECO:0000313" key="2">
    <source>
        <dbReference type="EMBL" id="TXS92757.1"/>
    </source>
</evidence>
<comment type="caution">
    <text evidence="2">The sequence shown here is derived from an EMBL/GenBank/DDBJ whole genome shotgun (WGS) entry which is preliminary data.</text>
</comment>
<dbReference type="InterPro" id="IPR027417">
    <property type="entry name" value="P-loop_NTPase"/>
</dbReference>
<feature type="domain" description="ATPase AAA-type core" evidence="1">
    <location>
        <begin position="370"/>
        <end position="468"/>
    </location>
</feature>
<dbReference type="GO" id="GO:0016887">
    <property type="term" value="F:ATP hydrolysis activity"/>
    <property type="evidence" value="ECO:0007669"/>
    <property type="project" value="InterPro"/>
</dbReference>
<dbReference type="GO" id="GO:0005524">
    <property type="term" value="F:ATP binding"/>
    <property type="evidence" value="ECO:0007669"/>
    <property type="project" value="InterPro"/>
</dbReference>
<dbReference type="Proteomes" id="UP000321039">
    <property type="component" value="Unassembled WGS sequence"/>
</dbReference>
<gene>
    <name evidence="2" type="ORF">FV139_12335</name>
</gene>
<name>A0A5C8ZZD8_9GAMM</name>
<dbReference type="EMBL" id="VRZA01000004">
    <property type="protein sequence ID" value="TXS92757.1"/>
    <property type="molecule type" value="Genomic_DNA"/>
</dbReference>
<dbReference type="InterPro" id="IPR051396">
    <property type="entry name" value="Bact_Antivir_Def_Nuclease"/>
</dbReference>
<evidence type="ECO:0000259" key="1">
    <source>
        <dbReference type="Pfam" id="PF13304"/>
    </source>
</evidence>
<dbReference type="Gene3D" id="3.40.50.300">
    <property type="entry name" value="P-loop containing nucleotide triphosphate hydrolases"/>
    <property type="match status" value="1"/>
</dbReference>
<dbReference type="SUPFAM" id="SSF52540">
    <property type="entry name" value="P-loop containing nucleoside triphosphate hydrolases"/>
    <property type="match status" value="1"/>
</dbReference>
<reference evidence="2 3" key="1">
    <citation type="submission" date="2019-08" db="EMBL/GenBank/DDBJ databases">
        <title>Parahaliea maris sp. nov., isolated from the surface seawater.</title>
        <authorList>
            <person name="Liu Y."/>
        </authorList>
    </citation>
    <scope>NUCLEOTIDE SEQUENCE [LARGE SCALE GENOMIC DNA]</scope>
    <source>
        <strain evidence="2 3">HSLHS9</strain>
    </source>
</reference>